<evidence type="ECO:0000256" key="4">
    <source>
        <dbReference type="ARBA" id="ARBA00022741"/>
    </source>
</evidence>
<dbReference type="InterPro" id="IPR053870">
    <property type="entry name" value="TiaS-like_TCKD"/>
</dbReference>
<evidence type="ECO:0000256" key="6">
    <source>
        <dbReference type="HAMAP-Rule" id="MF_01892"/>
    </source>
</evidence>
<comment type="similarity">
    <text evidence="6">Belongs to the TiaS family.</text>
</comment>
<dbReference type="STRING" id="694429.Pyrfu_0159"/>
<evidence type="ECO:0000259" key="8">
    <source>
        <dbReference type="Pfam" id="PF22641"/>
    </source>
</evidence>
<dbReference type="EC" id="6.3.4.22" evidence="6"/>
<dbReference type="Pfam" id="PF08489">
    <property type="entry name" value="TiaS_FLD"/>
    <property type="match status" value="1"/>
</dbReference>
<dbReference type="Pfam" id="PF22641">
    <property type="entry name" value="TiaS_TCKD"/>
    <property type="match status" value="1"/>
</dbReference>
<proteinExistence type="inferred from homology"/>
<evidence type="ECO:0000259" key="7">
    <source>
        <dbReference type="Pfam" id="PF08489"/>
    </source>
</evidence>
<dbReference type="HAMAP" id="MF_01892">
    <property type="entry name" value="tRNA_Ile2_agm2C_synt"/>
    <property type="match status" value="1"/>
</dbReference>
<evidence type="ECO:0000256" key="2">
    <source>
        <dbReference type="ARBA" id="ARBA00022598"/>
    </source>
</evidence>
<protein>
    <recommendedName>
        <fullName evidence="6">tRNA(Ile2) 2-agmatinylcytidine synthetase TiaS</fullName>
        <shortName evidence="6">tRNA(Ile2)-agm2C synthetase</shortName>
        <ecNumber evidence="6">6.3.4.22</ecNumber>
    </recommendedName>
    <alternativeName>
        <fullName evidence="6">tRNA(Ile2) agmatidine synthetase</fullName>
    </alternativeName>
</protein>
<dbReference type="GO" id="GO:0005524">
    <property type="term" value="F:ATP binding"/>
    <property type="evidence" value="ECO:0007669"/>
    <property type="project" value="UniProtKB-KW"/>
</dbReference>
<dbReference type="PANTHER" id="PTHR40705">
    <property type="entry name" value="TRNA(ILE2) 2-AGMATINYLCYTIDINE SYNTHETASE TIAS"/>
    <property type="match status" value="1"/>
</dbReference>
<gene>
    <name evidence="6" type="primary">tiaS</name>
    <name evidence="9" type="ordered locus">Pyrfu_0159</name>
</gene>
<feature type="domain" description="TiaS FLD" evidence="7">
    <location>
        <begin position="151"/>
        <end position="264"/>
    </location>
</feature>
<organism evidence="9 10">
    <name type="scientific">Pyrolobus fumarii (strain DSM 11204 / 1A)</name>
    <dbReference type="NCBI Taxonomy" id="694429"/>
    <lineage>
        <taxon>Archaea</taxon>
        <taxon>Thermoproteota</taxon>
        <taxon>Thermoprotei</taxon>
        <taxon>Desulfurococcales</taxon>
        <taxon>Pyrodictiaceae</taxon>
        <taxon>Pyrolobus</taxon>
    </lineage>
</organism>
<dbReference type="GeneID" id="11139795"/>
<evidence type="ECO:0000313" key="9">
    <source>
        <dbReference type="EMBL" id="AEM38031.1"/>
    </source>
</evidence>
<evidence type="ECO:0000313" key="10">
    <source>
        <dbReference type="Proteomes" id="UP000001037"/>
    </source>
</evidence>
<dbReference type="EMBL" id="CP002838">
    <property type="protein sequence ID" value="AEM38031.1"/>
    <property type="molecule type" value="Genomic_DNA"/>
</dbReference>
<dbReference type="RefSeq" id="WP_014025708.1">
    <property type="nucleotide sequence ID" value="NC_015931.1"/>
</dbReference>
<dbReference type="eggNOG" id="arCOG01115">
    <property type="taxonomic scope" value="Archaea"/>
</dbReference>
<keyword evidence="3 6" id="KW-0819">tRNA processing</keyword>
<evidence type="ECO:0000256" key="5">
    <source>
        <dbReference type="ARBA" id="ARBA00022840"/>
    </source>
</evidence>
<dbReference type="GO" id="GO:0005737">
    <property type="term" value="C:cytoplasm"/>
    <property type="evidence" value="ECO:0007669"/>
    <property type="project" value="UniProtKB-SubCell"/>
</dbReference>
<dbReference type="Gene3D" id="2.40.50.1010">
    <property type="match status" value="1"/>
</dbReference>
<comment type="function">
    <text evidence="6">ATP-dependent agmatine transferase that catalyzes the formation of 2-agmatinylcytidine (agm2C) at the wobble position (C34) of tRNA(Ile2), converting the codon specificity from AUG to AUA.</text>
</comment>
<dbReference type="OrthoDB" id="39189at2157"/>
<evidence type="ECO:0000256" key="3">
    <source>
        <dbReference type="ARBA" id="ARBA00022694"/>
    </source>
</evidence>
<dbReference type="InParanoid" id="G0EEJ0"/>
<dbReference type="Proteomes" id="UP000001037">
    <property type="component" value="Chromosome"/>
</dbReference>
<keyword evidence="1 6" id="KW-0963">Cytoplasm</keyword>
<comment type="catalytic activity">
    <reaction evidence="6">
        <text>cytidine(34) in tRNA(Ile2) + agmatine + ATP + H2O = 2-agmatinylcytidine(34) in tRNA(Ile2) + AMP + 2 phosphate + 2 H(+)</text>
        <dbReference type="Rhea" id="RHEA:43608"/>
        <dbReference type="Rhea" id="RHEA-COMP:10625"/>
        <dbReference type="Rhea" id="RHEA-COMP:10626"/>
        <dbReference type="ChEBI" id="CHEBI:15377"/>
        <dbReference type="ChEBI" id="CHEBI:15378"/>
        <dbReference type="ChEBI" id="CHEBI:30616"/>
        <dbReference type="ChEBI" id="CHEBI:43474"/>
        <dbReference type="ChEBI" id="CHEBI:58145"/>
        <dbReference type="ChEBI" id="CHEBI:82748"/>
        <dbReference type="ChEBI" id="CHEBI:83545"/>
        <dbReference type="ChEBI" id="CHEBI:456215"/>
        <dbReference type="EC" id="6.3.4.22"/>
    </reaction>
</comment>
<keyword evidence="4 6" id="KW-0547">Nucleotide-binding</keyword>
<dbReference type="PANTHER" id="PTHR40705:SF2">
    <property type="entry name" value="DUF1743 DOMAIN-CONTAINING PROTEIN"/>
    <property type="match status" value="1"/>
</dbReference>
<reference evidence="9 10" key="1">
    <citation type="journal article" date="2011" name="Stand. Genomic Sci.">
        <title>Complete genome sequence of the hyperthermophilic chemolithoautotroph Pyrolobus fumarii type strain (1A).</title>
        <authorList>
            <person name="Anderson I."/>
            <person name="Goker M."/>
            <person name="Nolan M."/>
            <person name="Lucas S."/>
            <person name="Hammon N."/>
            <person name="Deshpande S."/>
            <person name="Cheng J.F."/>
            <person name="Tapia R."/>
            <person name="Han C."/>
            <person name="Goodwin L."/>
            <person name="Pitluck S."/>
            <person name="Huntemann M."/>
            <person name="Liolios K."/>
            <person name="Ivanova N."/>
            <person name="Pagani I."/>
            <person name="Mavromatis K."/>
            <person name="Ovchinikova G."/>
            <person name="Pati A."/>
            <person name="Chen A."/>
            <person name="Palaniappan K."/>
            <person name="Land M."/>
            <person name="Hauser L."/>
            <person name="Brambilla E.M."/>
            <person name="Huber H."/>
            <person name="Yasawong M."/>
            <person name="Rohde M."/>
            <person name="Spring S."/>
            <person name="Abt B."/>
            <person name="Sikorski J."/>
            <person name="Wirth R."/>
            <person name="Detter J.C."/>
            <person name="Woyke T."/>
            <person name="Bristow J."/>
            <person name="Eisen J.A."/>
            <person name="Markowitz V."/>
            <person name="Hugenholtz P."/>
            <person name="Kyrpides N.C."/>
            <person name="Klenk H.P."/>
            <person name="Lapidus A."/>
        </authorList>
    </citation>
    <scope>NUCLEOTIDE SEQUENCE [LARGE SCALE GENOMIC DNA]</scope>
    <source>
        <strain evidence="10">DSM 11204 / 1A</strain>
    </source>
</reference>
<evidence type="ECO:0000256" key="1">
    <source>
        <dbReference type="ARBA" id="ARBA00022490"/>
    </source>
</evidence>
<dbReference type="InterPro" id="IPR013696">
    <property type="entry name" value="TiaS_FLD"/>
</dbReference>
<keyword evidence="5 6" id="KW-0067">ATP-binding</keyword>
<dbReference type="HOGENOM" id="CLU_675459_0_0_2"/>
<dbReference type="GO" id="GO:0002101">
    <property type="term" value="P:tRNA wobble cytosine modification"/>
    <property type="evidence" value="ECO:0007669"/>
    <property type="project" value="UniProtKB-UniRule"/>
</dbReference>
<sequence length="453" mass="50265">MLLAIALDGADSPSGGCTTHLASLIFLRLALRENLTPADYPWLVRLNPSIPMKTRGNGSVTLWFSTDSVERARRAAMIARDMLVEYAESTGSKTKASIVAILFSDEALPRREHTLTRLYYDALTRLVPIKHAWEALNKLKLDGAEVLVAEGNSIVGALAGVGARLDFDHTFELLVYMPPRLWGTRPQLEQDAVRKLDHVLGFYGIASIDYATGRALIQPHGPDPVLAGVRSDTPEALANSLQFVPREFYTHAIIYRSNQHTGVHIRDDLVEHIKPYDCIRLHGVLGNTRIIGGGHVIAQFCDDSGCIDAAFYRETGELRHIASRLLWARVTLEGCVRVHRGRLTVNVERLVILDGVVRYEHLAPPCPKCNARTTRVRDSVYKCSECGTIVYGVKGVEVIERLPRMIVEPPPSAWHHLYMPLARITRIARPRGLKPTPSSASDILLVPGTNVMF</sequence>
<comment type="subcellular location">
    <subcellularLocation>
        <location evidence="6">Cytoplasm</location>
    </subcellularLocation>
</comment>
<dbReference type="AlphaFoldDB" id="G0EEJ0"/>
<dbReference type="GO" id="GO:0016879">
    <property type="term" value="F:ligase activity, forming carbon-nitrogen bonds"/>
    <property type="evidence" value="ECO:0007669"/>
    <property type="project" value="UniProtKB-UniRule"/>
</dbReference>
<accession>G0EEJ0</accession>
<dbReference type="InterPro" id="IPR024913">
    <property type="entry name" value="tRNA_Ile2__agm2C_synt"/>
</dbReference>
<dbReference type="Gene3D" id="3.30.70.2200">
    <property type="match status" value="1"/>
</dbReference>
<keyword evidence="10" id="KW-1185">Reference proteome</keyword>
<dbReference type="Gene3D" id="3.90.600.20">
    <property type="match status" value="1"/>
</dbReference>
<feature type="domain" description="TiaS-like TCKD" evidence="8">
    <location>
        <begin position="5"/>
        <end position="81"/>
    </location>
</feature>
<name>G0EEJ0_PYRF1</name>
<keyword evidence="2 6" id="KW-0436">Ligase</keyword>
<dbReference type="KEGG" id="pfm:Pyrfu_0159"/>